<organism evidence="3 4">
    <name type="scientific">Dentipellis fragilis</name>
    <dbReference type="NCBI Taxonomy" id="205917"/>
    <lineage>
        <taxon>Eukaryota</taxon>
        <taxon>Fungi</taxon>
        <taxon>Dikarya</taxon>
        <taxon>Basidiomycota</taxon>
        <taxon>Agaricomycotina</taxon>
        <taxon>Agaricomycetes</taxon>
        <taxon>Russulales</taxon>
        <taxon>Hericiaceae</taxon>
        <taxon>Dentipellis</taxon>
    </lineage>
</organism>
<evidence type="ECO:0000313" key="3">
    <source>
        <dbReference type="EMBL" id="TFY59340.1"/>
    </source>
</evidence>
<dbReference type="STRING" id="205917.A0A4Y9YBC4"/>
<dbReference type="SUPFAM" id="SSF54495">
    <property type="entry name" value="UBC-like"/>
    <property type="match status" value="1"/>
</dbReference>
<gene>
    <name evidence="3" type="ORF">EVG20_g7825</name>
</gene>
<feature type="domain" description="UEV" evidence="2">
    <location>
        <begin position="1"/>
        <end position="158"/>
    </location>
</feature>
<dbReference type="InterPro" id="IPR008883">
    <property type="entry name" value="UEV_N"/>
</dbReference>
<dbReference type="OrthoDB" id="306304at2759"/>
<dbReference type="GO" id="GO:0000813">
    <property type="term" value="C:ESCRT I complex"/>
    <property type="evidence" value="ECO:0007669"/>
    <property type="project" value="TreeGrafter"/>
</dbReference>
<keyword evidence="4" id="KW-1185">Reference proteome</keyword>
<dbReference type="CDD" id="cd11685">
    <property type="entry name" value="UEV_TSG101-like"/>
    <property type="match status" value="1"/>
</dbReference>
<feature type="compositionally biased region" description="Polar residues" evidence="1">
    <location>
        <begin position="233"/>
        <end position="243"/>
    </location>
</feature>
<evidence type="ECO:0000256" key="1">
    <source>
        <dbReference type="SAM" id="MobiDB-lite"/>
    </source>
</evidence>
<sequence>MSTTSSLASHLCAQRPTSTVQSLIPITADQADPPTAYDDGRTQLLLLVHGLLPITYRQASYHIPIAIWLTRDYPKEPPIAYVVPTADMLVKPGKYMDVSGRSSMEYLQNWARKSEVRLGCHPDLARSDGQSPQGCSLPALLDALQLLFSQDPPVYSKPKQSGPTQSRPEPVHHPRLRQTALLLPSRLPTRLRPHRARPRRPSPTVTAPRYHLSHPIRCRSPSCLPDPPDLTPPQRTALSQHPP</sequence>
<feature type="region of interest" description="Disordered" evidence="1">
    <location>
        <begin position="152"/>
        <end position="243"/>
    </location>
</feature>
<dbReference type="PANTHER" id="PTHR23306">
    <property type="entry name" value="TUMOR SUSCEPTIBILITY GENE 101 PROTEIN-RELATED"/>
    <property type="match status" value="1"/>
</dbReference>
<comment type="caution">
    <text evidence="3">The sequence shown here is derived from an EMBL/GenBank/DDBJ whole genome shotgun (WGS) entry which is preliminary data.</text>
</comment>
<dbReference type="GO" id="GO:0043130">
    <property type="term" value="F:ubiquitin binding"/>
    <property type="evidence" value="ECO:0007669"/>
    <property type="project" value="TreeGrafter"/>
</dbReference>
<feature type="non-terminal residue" evidence="3">
    <location>
        <position position="243"/>
    </location>
</feature>
<dbReference type="InterPro" id="IPR052070">
    <property type="entry name" value="ESCRT-I_UEV_domain"/>
</dbReference>
<accession>A0A4Y9YBC4</accession>
<name>A0A4Y9YBC4_9AGAM</name>
<feature type="compositionally biased region" description="Basic residues" evidence="1">
    <location>
        <begin position="189"/>
        <end position="200"/>
    </location>
</feature>
<protein>
    <recommendedName>
        <fullName evidence="2">UEV domain-containing protein</fullName>
    </recommendedName>
</protein>
<dbReference type="Gene3D" id="3.10.110.10">
    <property type="entry name" value="Ubiquitin Conjugating Enzyme"/>
    <property type="match status" value="1"/>
</dbReference>
<dbReference type="InterPro" id="IPR016135">
    <property type="entry name" value="UBQ-conjugating_enzyme/RWD"/>
</dbReference>
<dbReference type="GO" id="GO:0015031">
    <property type="term" value="P:protein transport"/>
    <property type="evidence" value="ECO:0007669"/>
    <property type="project" value="InterPro"/>
</dbReference>
<dbReference type="AlphaFoldDB" id="A0A4Y9YBC4"/>
<proteinExistence type="predicted"/>
<evidence type="ECO:0000313" key="4">
    <source>
        <dbReference type="Proteomes" id="UP000298327"/>
    </source>
</evidence>
<dbReference type="EMBL" id="SEOQ01000625">
    <property type="protein sequence ID" value="TFY59340.1"/>
    <property type="molecule type" value="Genomic_DNA"/>
</dbReference>
<reference evidence="3 4" key="1">
    <citation type="submission" date="2019-02" db="EMBL/GenBank/DDBJ databases">
        <title>Genome sequencing of the rare red list fungi Dentipellis fragilis.</title>
        <authorList>
            <person name="Buettner E."/>
            <person name="Kellner H."/>
        </authorList>
    </citation>
    <scope>NUCLEOTIDE SEQUENCE [LARGE SCALE GENOMIC DNA]</scope>
    <source>
        <strain evidence="3 4">DSM 105465</strain>
    </source>
</reference>
<dbReference type="Pfam" id="PF05743">
    <property type="entry name" value="UEV"/>
    <property type="match status" value="1"/>
</dbReference>
<evidence type="ECO:0000259" key="2">
    <source>
        <dbReference type="PROSITE" id="PS51322"/>
    </source>
</evidence>
<dbReference type="Proteomes" id="UP000298327">
    <property type="component" value="Unassembled WGS sequence"/>
</dbReference>
<feature type="compositionally biased region" description="Polar residues" evidence="1">
    <location>
        <begin position="158"/>
        <end position="167"/>
    </location>
</feature>
<dbReference type="PROSITE" id="PS51322">
    <property type="entry name" value="UEV"/>
    <property type="match status" value="1"/>
</dbReference>
<dbReference type="PANTHER" id="PTHR23306:SF3">
    <property type="entry name" value="TUMOR SUPPRESSOR PROTEIN 101"/>
    <property type="match status" value="1"/>
</dbReference>